<feature type="compositionally biased region" description="Low complexity" evidence="4">
    <location>
        <begin position="916"/>
        <end position="931"/>
    </location>
</feature>
<evidence type="ECO:0000256" key="3">
    <source>
        <dbReference type="PROSITE-ProRule" id="PRU00339"/>
    </source>
</evidence>
<feature type="compositionally biased region" description="Low complexity" evidence="4">
    <location>
        <begin position="86"/>
        <end position="95"/>
    </location>
</feature>
<dbReference type="InterPro" id="IPR019734">
    <property type="entry name" value="TPR_rpt"/>
</dbReference>
<dbReference type="SUPFAM" id="SSF48452">
    <property type="entry name" value="TPR-like"/>
    <property type="match status" value="1"/>
</dbReference>
<dbReference type="Proteomes" id="UP000279236">
    <property type="component" value="Unassembled WGS sequence"/>
</dbReference>
<evidence type="ECO:0000256" key="1">
    <source>
        <dbReference type="ARBA" id="ARBA00002550"/>
    </source>
</evidence>
<dbReference type="STRING" id="105984.A0A427XNP6"/>
<reference evidence="5 6" key="1">
    <citation type="submission" date="2018-11" db="EMBL/GenBank/DDBJ databases">
        <title>Genome sequence of Apiotrichum porosum DSM 27194.</title>
        <authorList>
            <person name="Aliyu H."/>
            <person name="Gorte O."/>
            <person name="Ochsenreither K."/>
        </authorList>
    </citation>
    <scope>NUCLEOTIDE SEQUENCE [LARGE SCALE GENOMIC DNA]</scope>
    <source>
        <strain evidence="5 6">DSM 27194</strain>
    </source>
</reference>
<dbReference type="InterPro" id="IPR051722">
    <property type="entry name" value="Endocytosis_PI4K-reg_protein"/>
</dbReference>
<protein>
    <recommendedName>
        <fullName evidence="7">TPR-like protein</fullName>
    </recommendedName>
</protein>
<dbReference type="RefSeq" id="XP_028475482.1">
    <property type="nucleotide sequence ID" value="XM_028624410.1"/>
</dbReference>
<dbReference type="PANTHER" id="PTHR23083">
    <property type="entry name" value="TETRATRICOPEPTIDE REPEAT PROTEIN, TPR"/>
    <property type="match status" value="1"/>
</dbReference>
<proteinExistence type="inferred from homology"/>
<evidence type="ECO:0000313" key="6">
    <source>
        <dbReference type="Proteomes" id="UP000279236"/>
    </source>
</evidence>
<feature type="region of interest" description="Disordered" evidence="4">
    <location>
        <begin position="86"/>
        <end position="106"/>
    </location>
</feature>
<dbReference type="PANTHER" id="PTHR23083:SF464">
    <property type="entry name" value="TETRATRICOPEPTIDE REPEAT DOMAIN 7, ISOFORM A"/>
    <property type="match status" value="1"/>
</dbReference>
<keyword evidence="6" id="KW-1185">Reference proteome</keyword>
<feature type="region of interest" description="Disordered" evidence="4">
    <location>
        <begin position="794"/>
        <end position="823"/>
    </location>
</feature>
<gene>
    <name evidence="5" type="ORF">EHS24_009115</name>
</gene>
<keyword evidence="3" id="KW-0802">TPR repeat</keyword>
<comment type="function">
    <text evidence="1">Involved in endocytosis.</text>
</comment>
<sequence length="1155" mass="123051">MAPLAPSATMQNPKAAHYTSNLAGVLVRGAWTVDSPGAAPNGSPLSWSELVRKWGKHTGGNTALVNHLRTVSLLDLSSSYHVATSSNQIGSSASSGDGLSHDTAASGSASSYVHVGRVSGGPPPVLNGAATAAPPSHLRSGYMAVGDQDGEDGASGSAWTVGGSWGWVLDTTHVDELRQGVRSLETALSGSTFLPNERPSAALTLAYHLHALGDHDAALAAYDRFDWAAPSVGMVDGDAAVVERIRARTFQGIELELCSNPNPTRALQCYVEAVGLLDKLSTSPLQAPSYLMPPNMKQPPVPSFDSQREVLRHVSTALTRAAVISARGSDTHYTLRILRTYHALAVNWPGSFRAIQRQRMLALYMAALQSSYPAPGTTALEPYLLTGHNSGRTGRATWRNEVSDALRGGQRLLGDTTKFPRAGQVNMPVTEFAAQAAAFPDHAPQLASDAIATLWWATNLTFQSQSILRHLVPLLCTSGDPTEARRTFELYVELVLQSRMTDDPDNPLKLERRPTETEEPVEQLVADANGTAAPPAVTNGDDDAEEGETDEHFVTVLLAGTKLLASHFNDPVDAWRYATLAGDVAKRHRLSPQMASKVEACKGTVRLAMSTTVASPTQRPEYQAQAIAHHKAATILDPDSAENNYHLAYAYATARQIEPATEAVRSALEEDPHNVHAWHLLALLLTAQGDWNDAAKAGETGVALWESDDETIAADEADLLPEGSLPEQPPHIHTLLLPSGELSPPVTAEAVPPSKFSRLEIVIQLRMTLNVITEKLHGPEVALERHQQLFLFFSQRTDRGDRPRSTASTGIRSGAGSMMSVPAGPIHDLGGSYVITPASGDSAQTVRAPPPPSIIASSAGTGSFSPPVIHTPSSAGDSSPNPSDAEGPSERRVKISVGGKKLFPKHLHVPSVARGPRPGLRASSAPSALRSGGSGRGEPTIGLDRIRTASTSTVALSIAPTAVHSHYHGARAMLPPPPPPTKRNVSRTAAELRILSDLWLMSAASFRRAGKHGQALVSIEEAEAQDPENPAVWVQLGLLHQAECGAAHQTGGNSVDGDSQQKAFTKALLLRPDYPPAVVSLGRLFLTQGETDLAHSLLWQLTEDQGWDVPEAWFALATACDKQGRSARAKECLYTALRLQKSRTCRTLGDALGRS</sequence>
<comment type="similarity">
    <text evidence="2">Belongs to the YPP1 family.</text>
</comment>
<evidence type="ECO:0008006" key="7">
    <source>
        <dbReference type="Google" id="ProtNLM"/>
    </source>
</evidence>
<evidence type="ECO:0000256" key="4">
    <source>
        <dbReference type="SAM" id="MobiDB-lite"/>
    </source>
</evidence>
<accession>A0A427XNP6</accession>
<comment type="caution">
    <text evidence="5">The sequence shown here is derived from an EMBL/GenBank/DDBJ whole genome shotgun (WGS) entry which is preliminary data.</text>
</comment>
<dbReference type="SMART" id="SM00028">
    <property type="entry name" value="TPR"/>
    <property type="match status" value="4"/>
</dbReference>
<feature type="region of interest" description="Disordered" evidence="4">
    <location>
        <begin position="909"/>
        <end position="943"/>
    </location>
</feature>
<dbReference type="PROSITE" id="PS50005">
    <property type="entry name" value="TPR"/>
    <property type="match status" value="1"/>
</dbReference>
<evidence type="ECO:0000313" key="5">
    <source>
        <dbReference type="EMBL" id="RSH80535.1"/>
    </source>
</evidence>
<dbReference type="AlphaFoldDB" id="A0A427XNP6"/>
<dbReference type="OrthoDB" id="29013at2759"/>
<dbReference type="Pfam" id="PF13432">
    <property type="entry name" value="TPR_16"/>
    <property type="match status" value="1"/>
</dbReference>
<feature type="region of interest" description="Disordered" evidence="4">
    <location>
        <begin position="840"/>
        <end position="892"/>
    </location>
</feature>
<dbReference type="InterPro" id="IPR011990">
    <property type="entry name" value="TPR-like_helical_dom_sf"/>
</dbReference>
<evidence type="ECO:0000256" key="2">
    <source>
        <dbReference type="ARBA" id="ARBA00038251"/>
    </source>
</evidence>
<feature type="repeat" description="TPR" evidence="3">
    <location>
        <begin position="641"/>
        <end position="674"/>
    </location>
</feature>
<name>A0A427XNP6_9TREE</name>
<organism evidence="5 6">
    <name type="scientific">Apiotrichum porosum</name>
    <dbReference type="NCBI Taxonomy" id="105984"/>
    <lineage>
        <taxon>Eukaryota</taxon>
        <taxon>Fungi</taxon>
        <taxon>Dikarya</taxon>
        <taxon>Basidiomycota</taxon>
        <taxon>Agaricomycotina</taxon>
        <taxon>Tremellomycetes</taxon>
        <taxon>Trichosporonales</taxon>
        <taxon>Trichosporonaceae</taxon>
        <taxon>Apiotrichum</taxon>
    </lineage>
</organism>
<dbReference type="GeneID" id="39593658"/>
<feature type="compositionally biased region" description="Polar residues" evidence="4">
    <location>
        <begin position="871"/>
        <end position="882"/>
    </location>
</feature>
<dbReference type="Gene3D" id="1.25.40.10">
    <property type="entry name" value="Tetratricopeptide repeat domain"/>
    <property type="match status" value="2"/>
</dbReference>
<dbReference type="Pfam" id="PF13181">
    <property type="entry name" value="TPR_8"/>
    <property type="match status" value="1"/>
</dbReference>
<dbReference type="EMBL" id="RSCE01000008">
    <property type="protein sequence ID" value="RSH80535.1"/>
    <property type="molecule type" value="Genomic_DNA"/>
</dbReference>